<gene>
    <name evidence="2" type="ORF">JKF63_01527</name>
</gene>
<evidence type="ECO:0000256" key="1">
    <source>
        <dbReference type="SAM" id="MobiDB-lite"/>
    </source>
</evidence>
<feature type="region of interest" description="Disordered" evidence="1">
    <location>
        <begin position="1"/>
        <end position="33"/>
    </location>
</feature>
<reference evidence="2 3" key="1">
    <citation type="submission" date="2021-02" db="EMBL/GenBank/DDBJ databases">
        <title>Porcisia hertigi Genome sequencing and assembly.</title>
        <authorList>
            <person name="Almutairi H."/>
            <person name="Gatherer D."/>
        </authorList>
    </citation>
    <scope>NUCLEOTIDE SEQUENCE [LARGE SCALE GENOMIC DNA]</scope>
    <source>
        <strain evidence="2 3">C119</strain>
    </source>
</reference>
<dbReference type="OrthoDB" id="277060at2759"/>
<dbReference type="AlphaFoldDB" id="A0A836HUX4"/>
<comment type="caution">
    <text evidence="2">The sequence shown here is derived from an EMBL/GenBank/DDBJ whole genome shotgun (WGS) entry which is preliminary data.</text>
</comment>
<sequence>MSNNQKECASRASASPTPGDSDRESRRHLRERERQERLKGRLTDLTFADISCSRNGRPDFVKQNMLVCIKGSKSQFNARVGRMKNFLPPLTSDCCQTFSTLSAVLLSSLGFAALLSECCTLSTVNYLLYISAWMHQLTLPCWPQKRVRPTIGDLNACLHLRDFFPSKANADEFEVVFYNQAQRAIELLHAMCAPRKRVRSGEGTHPVYGYVIVSGDYTVSVFSVEHDIPRESRGRYREAWSFYICDSHGTQPWSEDKASLCGLTFGHRLNDVDHESTEEGINNGGNATSTTAEVSVEDGIHYFSTILFTLLEEHRKGAQRTNQIPYMTWTPLRRRRSLAYTAQELKRIIDKHWIPKVLSNSTVQAEAKRFSFEPLECFWAIGPVPAAKSDAALTTLAV</sequence>
<organism evidence="2 3">
    <name type="scientific">Porcisia hertigi</name>
    <dbReference type="NCBI Taxonomy" id="2761500"/>
    <lineage>
        <taxon>Eukaryota</taxon>
        <taxon>Discoba</taxon>
        <taxon>Euglenozoa</taxon>
        <taxon>Kinetoplastea</taxon>
        <taxon>Metakinetoplastina</taxon>
        <taxon>Trypanosomatida</taxon>
        <taxon>Trypanosomatidae</taxon>
        <taxon>Leishmaniinae</taxon>
        <taxon>Porcisia</taxon>
    </lineage>
</organism>
<feature type="compositionally biased region" description="Polar residues" evidence="1">
    <location>
        <begin position="1"/>
        <end position="18"/>
    </location>
</feature>
<dbReference type="EMBL" id="JAFJZO010000035">
    <property type="protein sequence ID" value="KAG5492947.1"/>
    <property type="molecule type" value="Genomic_DNA"/>
</dbReference>
<protein>
    <submittedName>
        <fullName evidence="2">Uncharacterized protein</fullName>
    </submittedName>
</protein>
<accession>A0A836HUX4</accession>
<proteinExistence type="predicted"/>
<dbReference type="GeneID" id="94287651"/>
<name>A0A836HUX4_9TRYP</name>
<dbReference type="Proteomes" id="UP000674318">
    <property type="component" value="Chromosome 35"/>
</dbReference>
<feature type="compositionally biased region" description="Basic and acidic residues" evidence="1">
    <location>
        <begin position="20"/>
        <end position="33"/>
    </location>
</feature>
<evidence type="ECO:0000313" key="3">
    <source>
        <dbReference type="Proteomes" id="UP000674318"/>
    </source>
</evidence>
<dbReference type="KEGG" id="phet:94287651"/>
<keyword evidence="3" id="KW-1185">Reference proteome</keyword>
<dbReference type="RefSeq" id="XP_067753731.1">
    <property type="nucleotide sequence ID" value="XM_067897574.1"/>
</dbReference>
<evidence type="ECO:0000313" key="2">
    <source>
        <dbReference type="EMBL" id="KAG5492947.1"/>
    </source>
</evidence>